<dbReference type="EMBL" id="BPWL01000004">
    <property type="protein sequence ID" value="GJJ09965.1"/>
    <property type="molecule type" value="Genomic_DNA"/>
</dbReference>
<dbReference type="Proteomes" id="UP001050691">
    <property type="component" value="Unassembled WGS sequence"/>
</dbReference>
<comment type="caution">
    <text evidence="1">The sequence shown here is derived from an EMBL/GenBank/DDBJ whole genome shotgun (WGS) entry which is preliminary data.</text>
</comment>
<evidence type="ECO:0000313" key="2">
    <source>
        <dbReference type="Proteomes" id="UP001050691"/>
    </source>
</evidence>
<protein>
    <submittedName>
        <fullName evidence="1">Uncharacterized protein</fullName>
    </submittedName>
</protein>
<sequence>MAQPETNPESSLQLSDFSDLLSHFSLLPSAVLSPLFAIHHDQIPPISVTMENINYDDDDYESQRPSALSVSTSLNVLYSPSVVNNFELSTPAIVPSTAIIPAVEENDNRDYPAPDPKTFEILFIYDNKANHHAFSCRPSFFLINQETFFSDSANDIFVSSVEWCIREKSKQHFLIITFTVQEQQKECRVFILAEGLIPEEGIELKEGVVLLSEFGRSLKRVDCHDQRKGDSGKKQISDEVG</sequence>
<reference evidence="1" key="1">
    <citation type="submission" date="2021-10" db="EMBL/GenBank/DDBJ databases">
        <title>De novo Genome Assembly of Clathrus columnatus (Basidiomycota, Fungi) Using Illumina and Nanopore Sequence Data.</title>
        <authorList>
            <person name="Ogiso-Tanaka E."/>
            <person name="Itagaki H."/>
            <person name="Hosoya T."/>
            <person name="Hosaka K."/>
        </authorList>
    </citation>
    <scope>NUCLEOTIDE SEQUENCE</scope>
    <source>
        <strain evidence="1">MO-923</strain>
    </source>
</reference>
<organism evidence="1 2">
    <name type="scientific">Clathrus columnatus</name>
    <dbReference type="NCBI Taxonomy" id="1419009"/>
    <lineage>
        <taxon>Eukaryota</taxon>
        <taxon>Fungi</taxon>
        <taxon>Dikarya</taxon>
        <taxon>Basidiomycota</taxon>
        <taxon>Agaricomycotina</taxon>
        <taxon>Agaricomycetes</taxon>
        <taxon>Phallomycetidae</taxon>
        <taxon>Phallales</taxon>
        <taxon>Clathraceae</taxon>
        <taxon>Clathrus</taxon>
    </lineage>
</organism>
<name>A0AAV5AAM3_9AGAM</name>
<proteinExistence type="predicted"/>
<gene>
    <name evidence="1" type="ORF">Clacol_004190</name>
</gene>
<dbReference type="AlphaFoldDB" id="A0AAV5AAM3"/>
<evidence type="ECO:0000313" key="1">
    <source>
        <dbReference type="EMBL" id="GJJ09965.1"/>
    </source>
</evidence>
<keyword evidence="2" id="KW-1185">Reference proteome</keyword>
<accession>A0AAV5AAM3</accession>